<dbReference type="eggNOG" id="KOG3501">
    <property type="taxonomic scope" value="Eukaryota"/>
</dbReference>
<dbReference type="OrthoDB" id="2015447at2759"/>
<dbReference type="InterPro" id="IPR002777">
    <property type="entry name" value="PFD_beta-like"/>
</dbReference>
<dbReference type="Gene3D" id="1.10.287.370">
    <property type="match status" value="1"/>
</dbReference>
<dbReference type="AlphaFoldDB" id="A0A0L0FXF2"/>
<dbReference type="SUPFAM" id="SSF46579">
    <property type="entry name" value="Prefoldin"/>
    <property type="match status" value="1"/>
</dbReference>
<comment type="similarity">
    <text evidence="1">Belongs to the prefoldin subunit beta family.</text>
</comment>
<dbReference type="PANTHER" id="PTHR20903">
    <property type="entry name" value="PREFOLDIN SUBUNIT 1-RELATED"/>
    <property type="match status" value="1"/>
</dbReference>
<accession>A0A0L0FXF2</accession>
<evidence type="ECO:0000256" key="2">
    <source>
        <dbReference type="ARBA" id="ARBA00023186"/>
    </source>
</evidence>
<dbReference type="STRING" id="667725.A0A0L0FXF2"/>
<keyword evidence="2" id="KW-0143">Chaperone</keyword>
<dbReference type="RefSeq" id="XP_014154520.1">
    <property type="nucleotide sequence ID" value="XM_014299045.1"/>
</dbReference>
<dbReference type="GeneID" id="25907531"/>
<reference evidence="3 4" key="1">
    <citation type="submission" date="2011-02" db="EMBL/GenBank/DDBJ databases">
        <title>The Genome Sequence of Sphaeroforma arctica JP610.</title>
        <authorList>
            <consortium name="The Broad Institute Genome Sequencing Platform"/>
            <person name="Russ C."/>
            <person name="Cuomo C."/>
            <person name="Young S.K."/>
            <person name="Zeng Q."/>
            <person name="Gargeya S."/>
            <person name="Alvarado L."/>
            <person name="Berlin A."/>
            <person name="Chapman S.B."/>
            <person name="Chen Z."/>
            <person name="Freedman E."/>
            <person name="Gellesch M."/>
            <person name="Goldberg J."/>
            <person name="Griggs A."/>
            <person name="Gujja S."/>
            <person name="Heilman E."/>
            <person name="Heiman D."/>
            <person name="Howarth C."/>
            <person name="Mehta T."/>
            <person name="Neiman D."/>
            <person name="Pearson M."/>
            <person name="Roberts A."/>
            <person name="Saif S."/>
            <person name="Shea T."/>
            <person name="Shenoy N."/>
            <person name="Sisk P."/>
            <person name="Stolte C."/>
            <person name="Sykes S."/>
            <person name="White J."/>
            <person name="Yandava C."/>
            <person name="Burger G."/>
            <person name="Gray M.W."/>
            <person name="Holland P.W.H."/>
            <person name="King N."/>
            <person name="Lang F.B.F."/>
            <person name="Roger A.J."/>
            <person name="Ruiz-Trillo I."/>
            <person name="Haas B."/>
            <person name="Nusbaum C."/>
            <person name="Birren B."/>
        </authorList>
    </citation>
    <scope>NUCLEOTIDE SEQUENCE [LARGE SCALE GENOMIC DNA]</scope>
    <source>
        <strain evidence="3 4">JP610</strain>
    </source>
</reference>
<dbReference type="GO" id="GO:0016272">
    <property type="term" value="C:prefoldin complex"/>
    <property type="evidence" value="ECO:0007669"/>
    <property type="project" value="InterPro"/>
</dbReference>
<dbReference type="GO" id="GO:0051082">
    <property type="term" value="F:unfolded protein binding"/>
    <property type="evidence" value="ECO:0007669"/>
    <property type="project" value="InterPro"/>
</dbReference>
<evidence type="ECO:0000256" key="1">
    <source>
        <dbReference type="ARBA" id="ARBA00008045"/>
    </source>
</evidence>
<dbReference type="GO" id="GO:0005737">
    <property type="term" value="C:cytoplasm"/>
    <property type="evidence" value="ECO:0007669"/>
    <property type="project" value="TreeGrafter"/>
</dbReference>
<dbReference type="GO" id="GO:0044183">
    <property type="term" value="F:protein folding chaperone"/>
    <property type="evidence" value="ECO:0007669"/>
    <property type="project" value="TreeGrafter"/>
</dbReference>
<proteinExistence type="inferred from homology"/>
<evidence type="ECO:0008006" key="5">
    <source>
        <dbReference type="Google" id="ProtNLM"/>
    </source>
</evidence>
<evidence type="ECO:0000313" key="4">
    <source>
        <dbReference type="Proteomes" id="UP000054560"/>
    </source>
</evidence>
<dbReference type="InterPro" id="IPR009053">
    <property type="entry name" value="Prefoldin"/>
</dbReference>
<dbReference type="EMBL" id="KQ242128">
    <property type="protein sequence ID" value="KNC80618.1"/>
    <property type="molecule type" value="Genomic_DNA"/>
</dbReference>
<evidence type="ECO:0000313" key="3">
    <source>
        <dbReference type="EMBL" id="KNC80618.1"/>
    </source>
</evidence>
<name>A0A0L0FXF2_9EUKA</name>
<gene>
    <name evidence="3" type="ORF">SARC_07027</name>
</gene>
<organism evidence="3 4">
    <name type="scientific">Sphaeroforma arctica JP610</name>
    <dbReference type="NCBI Taxonomy" id="667725"/>
    <lineage>
        <taxon>Eukaryota</taxon>
        <taxon>Ichthyosporea</taxon>
        <taxon>Ichthyophonida</taxon>
        <taxon>Sphaeroforma</taxon>
    </lineage>
</organism>
<dbReference type="Proteomes" id="UP000054560">
    <property type="component" value="Unassembled WGS sequence"/>
</dbReference>
<dbReference type="Pfam" id="PF01920">
    <property type="entry name" value="Prefoldin_2"/>
    <property type="match status" value="1"/>
</dbReference>
<sequence length="124" mass="14886">MSDMNELRKVFEETQVQMMQDQQKIRYVESHMEVKQRNIRKTQLTAQELTSMHKDTKCYTAVGRLFINQDTKTITDGLKEQELVHQTERKNLEQQKKYLEKSLKEKEYAMNELLMQRARMQAGQ</sequence>
<keyword evidence="4" id="KW-1185">Reference proteome</keyword>
<dbReference type="PANTHER" id="PTHR20903:SF0">
    <property type="entry name" value="PREFOLDIN SUBUNIT 1"/>
    <property type="match status" value="1"/>
</dbReference>
<protein>
    <recommendedName>
        <fullName evidence="5">Prefoldin subunit 1</fullName>
    </recommendedName>
</protein>